<name>A0AAV4DUN3_9GAST</name>
<dbReference type="AlphaFoldDB" id="A0AAV4DUN3"/>
<gene>
    <name evidence="2" type="ORF">PoB_007412600</name>
</gene>
<feature type="region of interest" description="Disordered" evidence="1">
    <location>
        <begin position="29"/>
        <end position="50"/>
    </location>
</feature>
<dbReference type="Proteomes" id="UP000735302">
    <property type="component" value="Unassembled WGS sequence"/>
</dbReference>
<dbReference type="EMBL" id="BLXT01008339">
    <property type="protein sequence ID" value="GFO47621.1"/>
    <property type="molecule type" value="Genomic_DNA"/>
</dbReference>
<evidence type="ECO:0000256" key="1">
    <source>
        <dbReference type="SAM" id="MobiDB-lite"/>
    </source>
</evidence>
<evidence type="ECO:0000313" key="3">
    <source>
        <dbReference type="Proteomes" id="UP000735302"/>
    </source>
</evidence>
<evidence type="ECO:0000313" key="2">
    <source>
        <dbReference type="EMBL" id="GFO47621.1"/>
    </source>
</evidence>
<proteinExistence type="predicted"/>
<accession>A0AAV4DUN3</accession>
<reference evidence="2 3" key="1">
    <citation type="journal article" date="2021" name="Elife">
        <title>Chloroplast acquisition without the gene transfer in kleptoplastic sea slugs, Plakobranchus ocellatus.</title>
        <authorList>
            <person name="Maeda T."/>
            <person name="Takahashi S."/>
            <person name="Yoshida T."/>
            <person name="Shimamura S."/>
            <person name="Takaki Y."/>
            <person name="Nagai Y."/>
            <person name="Toyoda A."/>
            <person name="Suzuki Y."/>
            <person name="Arimoto A."/>
            <person name="Ishii H."/>
            <person name="Satoh N."/>
            <person name="Nishiyama T."/>
            <person name="Hasebe M."/>
            <person name="Maruyama T."/>
            <person name="Minagawa J."/>
            <person name="Obokata J."/>
            <person name="Shigenobu S."/>
        </authorList>
    </citation>
    <scope>NUCLEOTIDE SEQUENCE [LARGE SCALE GENOMIC DNA]</scope>
</reference>
<sequence>MKDEAARKVSSAYQAETLCLISFCLRDKDSNGSSRHTRISRKDATVEQETMSMERKHCHIEAEDRRVSRQNLSCALTLSVCVG</sequence>
<comment type="caution">
    <text evidence="2">The sequence shown here is derived from an EMBL/GenBank/DDBJ whole genome shotgun (WGS) entry which is preliminary data.</text>
</comment>
<protein>
    <submittedName>
        <fullName evidence="2">Uncharacterized protein</fullName>
    </submittedName>
</protein>
<organism evidence="2 3">
    <name type="scientific">Plakobranchus ocellatus</name>
    <dbReference type="NCBI Taxonomy" id="259542"/>
    <lineage>
        <taxon>Eukaryota</taxon>
        <taxon>Metazoa</taxon>
        <taxon>Spiralia</taxon>
        <taxon>Lophotrochozoa</taxon>
        <taxon>Mollusca</taxon>
        <taxon>Gastropoda</taxon>
        <taxon>Heterobranchia</taxon>
        <taxon>Euthyneura</taxon>
        <taxon>Panpulmonata</taxon>
        <taxon>Sacoglossa</taxon>
        <taxon>Placobranchoidea</taxon>
        <taxon>Plakobranchidae</taxon>
        <taxon>Plakobranchus</taxon>
    </lineage>
</organism>
<keyword evidence="3" id="KW-1185">Reference proteome</keyword>